<reference evidence="1 2" key="1">
    <citation type="journal article" date="2008" name="PLoS ONE">
        <title>Genome sequence of the saprophyte Leptospira biflexa provides insights into the evolution of Leptospira and the pathogenesis of leptospirosis.</title>
        <authorList>
            <person name="Picardeau M."/>
            <person name="Bulach D.M."/>
            <person name="Bouchier C."/>
            <person name="Zuerner R.L."/>
            <person name="Zidane N."/>
            <person name="Wilson P.J."/>
            <person name="Creno S."/>
            <person name="Kuczek E.S."/>
            <person name="Bommezzadri S."/>
            <person name="Davis J.C."/>
            <person name="McGrath A."/>
            <person name="Johnson M.J."/>
            <person name="Boursaux-Eude C."/>
            <person name="Seemann T."/>
            <person name="Rouy Z."/>
            <person name="Coppel R.L."/>
            <person name="Rood J.I."/>
            <person name="Lajus A."/>
            <person name="Davies J.K."/>
            <person name="Medigue C."/>
            <person name="Adler B."/>
        </authorList>
    </citation>
    <scope>NUCLEOTIDE SEQUENCE [LARGE SCALE GENOMIC DNA]</scope>
    <source>
        <strain evidence="2">Patoc 1 / ATCC 23582 / Paris</strain>
    </source>
</reference>
<dbReference type="AlphaFoldDB" id="B0SPN1"/>
<accession>B0SPN1</accession>
<name>B0SPN1_LEPBP</name>
<evidence type="ECO:0000313" key="2">
    <source>
        <dbReference type="Proteomes" id="UP000001847"/>
    </source>
</evidence>
<dbReference type="STRING" id="456481.LEPBI_I3071"/>
<evidence type="ECO:0000313" key="1">
    <source>
        <dbReference type="EMBL" id="ABZ99137.1"/>
    </source>
</evidence>
<dbReference type="KEGG" id="lbi:LEPBI_I3071"/>
<dbReference type="Proteomes" id="UP000001847">
    <property type="component" value="Chromosome I"/>
</dbReference>
<organism evidence="1 2">
    <name type="scientific">Leptospira biflexa serovar Patoc (strain Patoc 1 / ATCC 23582 / Paris)</name>
    <dbReference type="NCBI Taxonomy" id="456481"/>
    <lineage>
        <taxon>Bacteria</taxon>
        <taxon>Pseudomonadati</taxon>
        <taxon>Spirochaetota</taxon>
        <taxon>Spirochaetia</taxon>
        <taxon>Leptospirales</taxon>
        <taxon>Leptospiraceae</taxon>
        <taxon>Leptospira</taxon>
    </lineage>
</organism>
<dbReference type="EMBL" id="CP000786">
    <property type="protein sequence ID" value="ABZ99137.1"/>
    <property type="molecule type" value="Genomic_DNA"/>
</dbReference>
<sequence>MTKAFFGGTSRSPMITNFKFQSSKVFEIHKDYETKKPGTEKEFGKKKINFMQHIRTINENLGLPIYEQSSK</sequence>
<proteinExistence type="predicted"/>
<dbReference type="HOGENOM" id="CLU_2735083_0_0_12"/>
<protein>
    <submittedName>
        <fullName evidence="1">Uncharacterized protein</fullName>
    </submittedName>
</protein>
<keyword evidence="2" id="KW-1185">Reference proteome</keyword>
<gene>
    <name evidence="1" type="ordered locus">LEPBI_I3071</name>
</gene>